<comment type="caution">
    <text evidence="2">The sequence shown here is derived from an EMBL/GenBank/DDBJ whole genome shotgun (WGS) entry which is preliminary data.</text>
</comment>
<dbReference type="NCBIfam" id="TIGR04183">
    <property type="entry name" value="Por_Secre_tail"/>
    <property type="match status" value="1"/>
</dbReference>
<evidence type="ECO:0000259" key="1">
    <source>
        <dbReference type="Pfam" id="PF18962"/>
    </source>
</evidence>
<accession>A0ABS1C285</accession>
<evidence type="ECO:0000313" key="2">
    <source>
        <dbReference type="EMBL" id="MBK0403509.1"/>
    </source>
</evidence>
<protein>
    <submittedName>
        <fullName evidence="2">T9SS type A sorting domain-containing protein</fullName>
    </submittedName>
</protein>
<proteinExistence type="predicted"/>
<name>A0ABS1C285_9BACT</name>
<dbReference type="EMBL" id="JAEHFX010000005">
    <property type="protein sequence ID" value="MBK0403509.1"/>
    <property type="molecule type" value="Genomic_DNA"/>
</dbReference>
<sequence>MEKRYTFLPENWFRPGLLVAFATILTLNTSAQTAPNIQWDKTSGGNNIDHLRSMQQTTDGGFILGGISNSGISGNKSQTSKGGWDYWIVKTDGNGNKIWDRTFGGNEEEDLYAVKQTFDGGFILGGNSASGISGDKTQASKGMHDCWLIKLDSNGNIVWNKSFGGTGVDRLYSIQQTFDGGFILGGSSTSGANGDKSQSNKGAYDYWAIKVNINGNKQWDRTFGGTEYEYLRSIIQTSDGGYLLGGESDSGLNNDKSQASRGGFDMWVIKLDPIGNKIWDKTIGGSSNDYLRSLIQTKEGGFMLSGFSDSPISSEKSQSSNGGNDYWILKLDPNGNITWDKTFGGNNEDILFSIEQSSDEGFILAGHSNSNISIDKSQVTQGAYDFWVIRLNKTGNKVWDKTIGGSNNDLCFSMQRTSDNGYILGGYSDSNISGDKSQQSQGFQDYWIVKLAADVTGIKEAEANFALSISPNPNQGKFTLQLSNLTATKAEITVSDLLGRVVLKQPLSVSNKQISEELTLPYAKGMYLLQVNVGEQLLTRKILVE</sequence>
<dbReference type="PANTHER" id="PTHR42754">
    <property type="entry name" value="ENDOGLUCANASE"/>
    <property type="match status" value="1"/>
</dbReference>
<dbReference type="RefSeq" id="WP_200506262.1">
    <property type="nucleotide sequence ID" value="NZ_JAEHFX010000005.1"/>
</dbReference>
<organism evidence="2 3">
    <name type="scientific">Adhaeribacter terrigena</name>
    <dbReference type="NCBI Taxonomy" id="2793070"/>
    <lineage>
        <taxon>Bacteria</taxon>
        <taxon>Pseudomonadati</taxon>
        <taxon>Bacteroidota</taxon>
        <taxon>Cytophagia</taxon>
        <taxon>Cytophagales</taxon>
        <taxon>Hymenobacteraceae</taxon>
        <taxon>Adhaeribacter</taxon>
    </lineage>
</organism>
<feature type="domain" description="Secretion system C-terminal sorting" evidence="1">
    <location>
        <begin position="469"/>
        <end position="544"/>
    </location>
</feature>
<evidence type="ECO:0000313" key="3">
    <source>
        <dbReference type="Proteomes" id="UP000644147"/>
    </source>
</evidence>
<dbReference type="Pfam" id="PF18962">
    <property type="entry name" value="Por_Secre_tail"/>
    <property type="match status" value="1"/>
</dbReference>
<dbReference type="InterPro" id="IPR026444">
    <property type="entry name" value="Secre_tail"/>
</dbReference>
<dbReference type="Proteomes" id="UP000644147">
    <property type="component" value="Unassembled WGS sequence"/>
</dbReference>
<keyword evidence="3" id="KW-1185">Reference proteome</keyword>
<gene>
    <name evidence="2" type="ORF">I5M27_10970</name>
</gene>
<dbReference type="PANTHER" id="PTHR42754:SF1">
    <property type="entry name" value="LIPOPROTEIN"/>
    <property type="match status" value="1"/>
</dbReference>
<reference evidence="2 3" key="1">
    <citation type="submission" date="2020-12" db="EMBL/GenBank/DDBJ databases">
        <title>Bacterial novel species Adhaeribacter sp. BT258 isolated from soil.</title>
        <authorList>
            <person name="Jung H.-Y."/>
        </authorList>
    </citation>
    <scope>NUCLEOTIDE SEQUENCE [LARGE SCALE GENOMIC DNA]</scope>
    <source>
        <strain evidence="2 3">BT258</strain>
    </source>
</reference>